<sequence length="162" mass="17989">MIFMVASFVGTVSHTVSITTKGNVVFADKEQCLIDFLSKFGRNPIETTNLSTLANTGVNRDVSGKKGQTNKTRRQAGRIERNISKCASRGLSFPKTNRPIPYDIVLRHPERYEYPDKDNPGQTKSHTENGMRIIMWIPSVSSSATLISTPHFSVLTTKSRAS</sequence>
<comment type="caution">
    <text evidence="1">The sequence shown here is derived from an EMBL/GenBank/DDBJ whole genome shotgun (WGS) entry which is preliminary data.</text>
</comment>
<gene>
    <name evidence="1" type="ORF">PMEA_00005628</name>
</gene>
<proteinExistence type="predicted"/>
<evidence type="ECO:0000313" key="1">
    <source>
        <dbReference type="EMBL" id="CAH3114766.1"/>
    </source>
</evidence>
<organism evidence="1 2">
    <name type="scientific">Pocillopora meandrina</name>
    <dbReference type="NCBI Taxonomy" id="46732"/>
    <lineage>
        <taxon>Eukaryota</taxon>
        <taxon>Metazoa</taxon>
        <taxon>Cnidaria</taxon>
        <taxon>Anthozoa</taxon>
        <taxon>Hexacorallia</taxon>
        <taxon>Scleractinia</taxon>
        <taxon>Astrocoeniina</taxon>
        <taxon>Pocilloporidae</taxon>
        <taxon>Pocillopora</taxon>
    </lineage>
</organism>
<dbReference type="AlphaFoldDB" id="A0AAU9WH24"/>
<dbReference type="EMBL" id="CALNXJ010000014">
    <property type="protein sequence ID" value="CAH3114766.1"/>
    <property type="molecule type" value="Genomic_DNA"/>
</dbReference>
<dbReference type="Proteomes" id="UP001159428">
    <property type="component" value="Unassembled WGS sequence"/>
</dbReference>
<name>A0AAU9WH24_9CNID</name>
<protein>
    <submittedName>
        <fullName evidence="1">Uncharacterized protein</fullName>
    </submittedName>
</protein>
<keyword evidence="2" id="KW-1185">Reference proteome</keyword>
<reference evidence="1 2" key="1">
    <citation type="submission" date="2022-05" db="EMBL/GenBank/DDBJ databases">
        <authorList>
            <consortium name="Genoscope - CEA"/>
            <person name="William W."/>
        </authorList>
    </citation>
    <scope>NUCLEOTIDE SEQUENCE [LARGE SCALE GENOMIC DNA]</scope>
</reference>
<accession>A0AAU9WH24</accession>
<evidence type="ECO:0000313" key="2">
    <source>
        <dbReference type="Proteomes" id="UP001159428"/>
    </source>
</evidence>